<dbReference type="RefSeq" id="WP_155396033.1">
    <property type="nucleotide sequence ID" value="NZ_CP063051.1"/>
</dbReference>
<name>A0A837G999_9VIBR</name>
<gene>
    <name evidence="1" type="ORF">TW71_05690</name>
</gene>
<evidence type="ECO:0000313" key="1">
    <source>
        <dbReference type="EMBL" id="KJY76063.1"/>
    </source>
</evidence>
<accession>A0A837G999</accession>
<protein>
    <submittedName>
        <fullName evidence="1">Uncharacterized protein</fullName>
    </submittedName>
</protein>
<dbReference type="EMBL" id="JXXR01000004">
    <property type="protein sequence ID" value="KJY76063.1"/>
    <property type="molecule type" value="Genomic_DNA"/>
</dbReference>
<dbReference type="AlphaFoldDB" id="A0A837G999"/>
<reference evidence="1" key="1">
    <citation type="journal article" date="2015" name="BMC Genomics">
        <title>Genome mining reveals unlocked bioactive potential of marine Gram-negative bacteria.</title>
        <authorList>
            <person name="Machado H."/>
            <person name="Sonnenschein E.C."/>
            <person name="Melchiorsen J."/>
            <person name="Gram L."/>
        </authorList>
    </citation>
    <scope>NUCLEOTIDE SEQUENCE</scope>
    <source>
        <strain evidence="1">S2052</strain>
    </source>
</reference>
<comment type="caution">
    <text evidence="1">The sequence shown here is derived from an EMBL/GenBank/DDBJ whole genome shotgun (WGS) entry which is preliminary data.</text>
</comment>
<proteinExistence type="predicted"/>
<organism evidence="1">
    <name type="scientific">Vibrio coralliilyticus</name>
    <dbReference type="NCBI Taxonomy" id="190893"/>
    <lineage>
        <taxon>Bacteria</taxon>
        <taxon>Pseudomonadati</taxon>
        <taxon>Pseudomonadota</taxon>
        <taxon>Gammaproteobacteria</taxon>
        <taxon>Vibrionales</taxon>
        <taxon>Vibrionaceae</taxon>
        <taxon>Vibrio</taxon>
    </lineage>
</organism>
<sequence length="187" mass="21396">MAAFDIDNVDLKHEGNCFYSIDMTEYDNATIANGGTVNTHDPERQKHALKLVEERNRKSKECRHKLAKSAKAEHHQSEIQRLKSETLDALTLRENELDQTKTHLYRVATTGKDELVSYRTKDLCLENCTYSVTTTTVMFEFNGNAHIYSAQPARIQGNFMVIDKSLLENGNSPYHRHKVIPMSHVTE</sequence>